<comment type="caution">
    <text evidence="2">The sequence shown here is derived from an EMBL/GenBank/DDBJ whole genome shotgun (WGS) entry which is preliminary data.</text>
</comment>
<keyword evidence="3" id="KW-1185">Reference proteome</keyword>
<gene>
    <name evidence="2" type="ORF">OSTQU699_LOCUS5430</name>
</gene>
<dbReference type="OrthoDB" id="577964at2759"/>
<keyword evidence="1" id="KW-1133">Transmembrane helix</keyword>
<dbReference type="Proteomes" id="UP000708148">
    <property type="component" value="Unassembled WGS sequence"/>
</dbReference>
<feature type="transmembrane region" description="Helical" evidence="1">
    <location>
        <begin position="146"/>
        <end position="167"/>
    </location>
</feature>
<protein>
    <submittedName>
        <fullName evidence="2">Uncharacterized protein</fullName>
    </submittedName>
</protein>
<reference evidence="2" key="1">
    <citation type="submission" date="2020-12" db="EMBL/GenBank/DDBJ databases">
        <authorList>
            <person name="Iha C."/>
        </authorList>
    </citation>
    <scope>NUCLEOTIDE SEQUENCE</scope>
</reference>
<dbReference type="EMBL" id="CAJHUC010001170">
    <property type="protein sequence ID" value="CAD7700071.1"/>
    <property type="molecule type" value="Genomic_DNA"/>
</dbReference>
<name>A0A8S1IZ49_9CHLO</name>
<organism evidence="2 3">
    <name type="scientific">Ostreobium quekettii</name>
    <dbReference type="NCBI Taxonomy" id="121088"/>
    <lineage>
        <taxon>Eukaryota</taxon>
        <taxon>Viridiplantae</taxon>
        <taxon>Chlorophyta</taxon>
        <taxon>core chlorophytes</taxon>
        <taxon>Ulvophyceae</taxon>
        <taxon>TCBD clade</taxon>
        <taxon>Bryopsidales</taxon>
        <taxon>Ostreobineae</taxon>
        <taxon>Ostreobiaceae</taxon>
        <taxon>Ostreobium</taxon>
    </lineage>
</organism>
<evidence type="ECO:0000313" key="2">
    <source>
        <dbReference type="EMBL" id="CAD7700071.1"/>
    </source>
</evidence>
<feature type="non-terminal residue" evidence="2">
    <location>
        <position position="682"/>
    </location>
</feature>
<accession>A0A8S1IZ49</accession>
<evidence type="ECO:0000256" key="1">
    <source>
        <dbReference type="SAM" id="Phobius"/>
    </source>
</evidence>
<keyword evidence="1" id="KW-0812">Transmembrane</keyword>
<keyword evidence="1" id="KW-0472">Membrane</keyword>
<evidence type="ECO:0000313" key="3">
    <source>
        <dbReference type="Proteomes" id="UP000708148"/>
    </source>
</evidence>
<sequence>VFSSNVISHAVKCVNARVAGIDKLLLGRSDFVTAFKEIVLEKLGLKQGTADVVVRDIRDGSIEVSYKVVLRNNVDKDDIKEFWDAATEDVPSLFEDEPEFSQYQAEHIRGPRFDERVELDAALSEDLLAVDGSSNVPYLGTRTMKYAGNAAISCMMAFTVAMFFSVARKMMPCAKWIKEHIKRRKSRPLEKWIKEHRKRAKSRQQGRASGHLLTVDISEMLRRILEREVGSKHLLECLPEELHHEPMDVIVEDMKATYMDGKLMHFGAQNHTGKDLEVQEVLLLRPPCVREGKEPEKVEVLLSEPKGNWESLKLAMVYKDGVGKQVDVSQINKSRLKFASEGGVGTGYLHTIGMESALGTFASGFAPFLILPETAAAEVNSLFKRTVECLWNKTLADKSADDFEGSTPELIFEAVESAAWIQFFKPFALDMHFLLAPDASELLNIMQTEGSKRDTYLEVLLHVASFLEVCSALETEQYLLSRLKDAGIELTNQGSETSAGNIFPWPPEPYPCSVFAQLWGSQHGVQVPLPLQKVTGDHEFGKNGHAILPSTDRTCPQQDWQVPADAPHRSAPASVPRVRDSVMEHPYWQQEAFFDVYLARGESDLAGVVGQCERSGGTCAASISHFGLALVNGLWEDTGVEGTTVDSFTAGHFRGLHEHRGCHCEHLMQGINGNCAGPYSAS</sequence>
<proteinExistence type="predicted"/>
<dbReference type="AlphaFoldDB" id="A0A8S1IZ49"/>